<gene>
    <name evidence="2" type="ORF">cubi_03473</name>
</gene>
<dbReference type="Proteomes" id="UP000186176">
    <property type="component" value="Unassembled WGS sequence"/>
</dbReference>
<dbReference type="EMBL" id="LRBP01000014">
    <property type="protein sequence ID" value="OII73675.1"/>
    <property type="molecule type" value="Genomic_DNA"/>
</dbReference>
<name>A0A1J4MJP0_9CRYT</name>
<feature type="compositionally biased region" description="Basic and acidic residues" evidence="1">
    <location>
        <begin position="290"/>
        <end position="327"/>
    </location>
</feature>
<feature type="compositionally biased region" description="Polar residues" evidence="1">
    <location>
        <begin position="137"/>
        <end position="148"/>
    </location>
</feature>
<dbReference type="GeneID" id="39980265"/>
<feature type="region of interest" description="Disordered" evidence="1">
    <location>
        <begin position="137"/>
        <end position="177"/>
    </location>
</feature>
<feature type="region of interest" description="Disordered" evidence="1">
    <location>
        <begin position="231"/>
        <end position="327"/>
    </location>
</feature>
<accession>A0A1J4MJP0</accession>
<dbReference type="AlphaFoldDB" id="A0A1J4MJP0"/>
<sequence>MFLSTINRLREEQIKDNSLRVCGGGNVTKSKILNIGEKTGGRGICKEINKCASKTCKKFNGGRNRPTNVNNDNELKISNISQKKFLNKIGNANKEKISSFQQILNIATSSNGIQILDRKPIKNTEFHLNQLIPSSSYYDSLPGSPNSDYKSDDQRSRKESNQAIEDTDDEGDSPPKINFVRIICSGKGSESGISNINKTVSSKNDRKKDKENNNKNFKLIKRLKCNDLDNTQNFRSASKPLKAKKTTKKDDEQTGKVSGQVLDNEENKNNDEYKSQDSGQSKENLKKKKAIEAKVKKPENTILKDIEEKGNSKPKNSHFDSEEKSETYKQNILTLKAKNNLIKKRFKDQTDDDFFNNILVSTPTNSSSRKTRKSLNLELSPNLSIFSPDTLDIKLLKTGLTPVNSNREEPASSVPNNKAYKRKELKRKGLGSFHLSPLSSCLKEIASGEDTNRNSSYSKSSASKSLGDILGSLENNTGSKSGKLGKLSCEKQNKFVMQIHEKLTNRSSNDESELEKNPYSQIKKKSGITTDKLKVTKGSLDLKINLDSMLDQEMEINTRIANQEKQQELLWSITEDLSIQNEDRNLLMEELIAHTTQQN</sequence>
<feature type="compositionally biased region" description="Basic and acidic residues" evidence="1">
    <location>
        <begin position="203"/>
        <end position="213"/>
    </location>
</feature>
<feature type="compositionally biased region" description="Basic and acidic residues" evidence="1">
    <location>
        <begin position="149"/>
        <end position="160"/>
    </location>
</feature>
<dbReference type="VEuPathDB" id="CryptoDB:cubi_03473"/>
<reference evidence="2 3" key="1">
    <citation type="submission" date="2016-10" db="EMBL/GenBank/DDBJ databases">
        <title>Reductive evolution of mitochondrial metabolism and differential evolution of invasion-related proteins in Cryptosporidium.</title>
        <authorList>
            <person name="Liu S."/>
            <person name="Roellig D.M."/>
            <person name="Guo Y."/>
            <person name="Li N."/>
            <person name="Frace M.A."/>
            <person name="Tang K."/>
            <person name="Zhang L."/>
            <person name="Feng Y."/>
            <person name="Xiao L."/>
        </authorList>
    </citation>
    <scope>NUCLEOTIDE SEQUENCE [LARGE SCALE GENOMIC DNA]</scope>
    <source>
        <strain evidence="2">39726</strain>
    </source>
</reference>
<keyword evidence="3" id="KW-1185">Reference proteome</keyword>
<feature type="region of interest" description="Disordered" evidence="1">
    <location>
        <begin position="193"/>
        <end position="217"/>
    </location>
</feature>
<feature type="compositionally biased region" description="Polar residues" evidence="1">
    <location>
        <begin position="193"/>
        <end position="202"/>
    </location>
</feature>
<protein>
    <submittedName>
        <fullName evidence="2">Uncharacterized protein</fullName>
    </submittedName>
</protein>
<feature type="compositionally biased region" description="Basic and acidic residues" evidence="1">
    <location>
        <begin position="265"/>
        <end position="275"/>
    </location>
</feature>
<comment type="caution">
    <text evidence="2">The sequence shown here is derived from an EMBL/GenBank/DDBJ whole genome shotgun (WGS) entry which is preliminary data.</text>
</comment>
<evidence type="ECO:0000313" key="2">
    <source>
        <dbReference type="EMBL" id="OII73675.1"/>
    </source>
</evidence>
<dbReference type="RefSeq" id="XP_028874930.1">
    <property type="nucleotide sequence ID" value="XM_029020486.1"/>
</dbReference>
<dbReference type="OrthoDB" id="343313at2759"/>
<feature type="region of interest" description="Disordered" evidence="1">
    <location>
        <begin position="404"/>
        <end position="423"/>
    </location>
</feature>
<organism evidence="2 3">
    <name type="scientific">Cryptosporidium ubiquitum</name>
    <dbReference type="NCBI Taxonomy" id="857276"/>
    <lineage>
        <taxon>Eukaryota</taxon>
        <taxon>Sar</taxon>
        <taxon>Alveolata</taxon>
        <taxon>Apicomplexa</taxon>
        <taxon>Conoidasida</taxon>
        <taxon>Coccidia</taxon>
        <taxon>Eucoccidiorida</taxon>
        <taxon>Eimeriorina</taxon>
        <taxon>Cryptosporidiidae</taxon>
        <taxon>Cryptosporidium</taxon>
    </lineage>
</organism>
<evidence type="ECO:0000313" key="3">
    <source>
        <dbReference type="Proteomes" id="UP000186176"/>
    </source>
</evidence>
<evidence type="ECO:0000256" key="1">
    <source>
        <dbReference type="SAM" id="MobiDB-lite"/>
    </source>
</evidence>
<proteinExistence type="predicted"/>